<evidence type="ECO:0000313" key="3">
    <source>
        <dbReference type="Proteomes" id="UP000029518"/>
    </source>
</evidence>
<dbReference type="EMBL" id="CP009285">
    <property type="protein sequence ID" value="AIQ58031.1"/>
    <property type="molecule type" value="Genomic_DNA"/>
</dbReference>
<gene>
    <name evidence="2" type="ORF">PBOR_14650</name>
</gene>
<feature type="domain" description="DinB-like" evidence="1">
    <location>
        <begin position="31"/>
        <end position="165"/>
    </location>
</feature>
<dbReference type="GO" id="GO:0016787">
    <property type="term" value="F:hydrolase activity"/>
    <property type="evidence" value="ECO:0007669"/>
    <property type="project" value="UniProtKB-KW"/>
</dbReference>
<evidence type="ECO:0000259" key="1">
    <source>
        <dbReference type="Pfam" id="PF12867"/>
    </source>
</evidence>
<dbReference type="InterPro" id="IPR034660">
    <property type="entry name" value="DinB/YfiT-like"/>
</dbReference>
<dbReference type="Pfam" id="PF12867">
    <property type="entry name" value="DinB_2"/>
    <property type="match status" value="1"/>
</dbReference>
<dbReference type="HOGENOM" id="CLU_105789_1_0_9"/>
<keyword evidence="3" id="KW-1185">Reference proteome</keyword>
<name>A0A089L984_PAEBO</name>
<dbReference type="NCBIfam" id="NF009807">
    <property type="entry name" value="PRK13291.1"/>
    <property type="match status" value="1"/>
</dbReference>
<proteinExistence type="predicted"/>
<dbReference type="AlphaFoldDB" id="A0A089L984"/>
<evidence type="ECO:0000313" key="2">
    <source>
        <dbReference type="EMBL" id="AIQ58031.1"/>
    </source>
</evidence>
<dbReference type="OrthoDB" id="9796039at2"/>
<accession>A0A089L984</accession>
<keyword evidence="2" id="KW-0378">Hydrolase</keyword>
<reference evidence="2" key="1">
    <citation type="submission" date="2014-08" db="EMBL/GenBank/DDBJ databases">
        <title>Comparative genomics of the Paenibacillus odorifer group.</title>
        <authorList>
            <person name="den Bakker H.C."/>
            <person name="Tsai Y.-C.Y.-C."/>
            <person name="Martin N."/>
            <person name="Korlach J."/>
            <person name="Wiedmann M."/>
        </authorList>
    </citation>
    <scope>NUCLEOTIDE SEQUENCE [LARGE SCALE GENOMIC DNA]</scope>
    <source>
        <strain evidence="2">DSM 13188</strain>
    </source>
</reference>
<dbReference type="SUPFAM" id="SSF109854">
    <property type="entry name" value="DinB/YfiT-like putative metalloenzymes"/>
    <property type="match status" value="1"/>
</dbReference>
<dbReference type="Proteomes" id="UP000029518">
    <property type="component" value="Chromosome"/>
</dbReference>
<protein>
    <submittedName>
        <fullName evidence="2">Metal-dependent hydrolase</fullName>
    </submittedName>
</protein>
<sequence>MELLKYPIGKFTAVENRTEEARQESLQIMKQLAAELRDAVAPLTAEQLDTPYRPGGWTVSQVVHHLADTGMYAYLRFKRGLTEEAPQVPSYRQDLWAEQSDYRDEPAASSLQLVELLNRRFATLLASLKPADYERVFVSGGLGTMTLDAAVQRYIWHSRHHLAQITSLIRRNGW</sequence>
<dbReference type="KEGG" id="pbd:PBOR_14650"/>
<dbReference type="InterPro" id="IPR024775">
    <property type="entry name" value="DinB-like"/>
</dbReference>
<dbReference type="Gene3D" id="1.20.120.450">
    <property type="entry name" value="dinb family like domain"/>
    <property type="match status" value="1"/>
</dbReference>
<organism evidence="2 3">
    <name type="scientific">Paenibacillus borealis</name>
    <dbReference type="NCBI Taxonomy" id="160799"/>
    <lineage>
        <taxon>Bacteria</taxon>
        <taxon>Bacillati</taxon>
        <taxon>Bacillota</taxon>
        <taxon>Bacilli</taxon>
        <taxon>Bacillales</taxon>
        <taxon>Paenibacillaceae</taxon>
        <taxon>Paenibacillus</taxon>
    </lineage>
</organism>